<dbReference type="GO" id="GO:0008568">
    <property type="term" value="F:microtubule severing ATPase activity"/>
    <property type="evidence" value="ECO:0007669"/>
    <property type="project" value="TreeGrafter"/>
</dbReference>
<dbReference type="STRING" id="1147741.A0A0R3S135"/>
<dbReference type="InterPro" id="IPR027417">
    <property type="entry name" value="P-loop_NTPase"/>
</dbReference>
<evidence type="ECO:0000256" key="5">
    <source>
        <dbReference type="SAM" id="MobiDB-lite"/>
    </source>
</evidence>
<evidence type="ECO:0000313" key="7">
    <source>
        <dbReference type="Proteomes" id="UP000050640"/>
    </source>
</evidence>
<feature type="region of interest" description="Disordered" evidence="5">
    <location>
        <begin position="1"/>
        <end position="35"/>
    </location>
</feature>
<accession>A0A0R3S135</accession>
<evidence type="ECO:0000313" key="8">
    <source>
        <dbReference type="WBParaSite" id="EEL_0000836101-mRNA-1"/>
    </source>
</evidence>
<dbReference type="FunFam" id="1.10.8.60:FF:000022">
    <property type="entry name" value="Fidgetin like 1"/>
    <property type="match status" value="1"/>
</dbReference>
<dbReference type="InterPro" id="IPR015415">
    <property type="entry name" value="Spast_Vps4_C"/>
</dbReference>
<evidence type="ECO:0000256" key="2">
    <source>
        <dbReference type="ARBA" id="ARBA00022741"/>
    </source>
</evidence>
<evidence type="ECO:0000256" key="3">
    <source>
        <dbReference type="ARBA" id="ARBA00022840"/>
    </source>
</evidence>
<comment type="similarity">
    <text evidence="1 4">Belongs to the AAA ATPase family.</text>
</comment>
<dbReference type="GO" id="GO:0016887">
    <property type="term" value="F:ATP hydrolysis activity"/>
    <property type="evidence" value="ECO:0007669"/>
    <property type="project" value="InterPro"/>
</dbReference>
<keyword evidence="7" id="KW-1185">Reference proteome</keyword>
<evidence type="ECO:0000256" key="1">
    <source>
        <dbReference type="ARBA" id="ARBA00006914"/>
    </source>
</evidence>
<dbReference type="WBParaSite" id="EEL_0000836101-mRNA-1">
    <property type="protein sequence ID" value="EEL_0000836101-mRNA-1"/>
    <property type="gene ID" value="EEL_0000836101"/>
</dbReference>
<dbReference type="Gene3D" id="1.10.8.60">
    <property type="match status" value="1"/>
</dbReference>
<name>A0A0R3S135_9BILA</name>
<dbReference type="Proteomes" id="UP000050640">
    <property type="component" value="Unplaced"/>
</dbReference>
<reference evidence="8" key="1">
    <citation type="submission" date="2017-02" db="UniProtKB">
        <authorList>
            <consortium name="WormBaseParasite"/>
        </authorList>
    </citation>
    <scope>IDENTIFICATION</scope>
</reference>
<dbReference type="InterPro" id="IPR050304">
    <property type="entry name" value="MT-severing_AAA_ATPase"/>
</dbReference>
<dbReference type="GO" id="GO:0005524">
    <property type="term" value="F:ATP binding"/>
    <property type="evidence" value="ECO:0007669"/>
    <property type="project" value="UniProtKB-KW"/>
</dbReference>
<organism evidence="7 8">
    <name type="scientific">Elaeophora elaphi</name>
    <dbReference type="NCBI Taxonomy" id="1147741"/>
    <lineage>
        <taxon>Eukaryota</taxon>
        <taxon>Metazoa</taxon>
        <taxon>Ecdysozoa</taxon>
        <taxon>Nematoda</taxon>
        <taxon>Chromadorea</taxon>
        <taxon>Rhabditida</taxon>
        <taxon>Spirurina</taxon>
        <taxon>Spiruromorpha</taxon>
        <taxon>Filarioidea</taxon>
        <taxon>Onchocercidae</taxon>
        <taxon>Elaeophora</taxon>
    </lineage>
</organism>
<dbReference type="PROSITE" id="PS00674">
    <property type="entry name" value="AAA"/>
    <property type="match status" value="1"/>
</dbReference>
<dbReference type="GO" id="GO:0008017">
    <property type="term" value="F:microtubule binding"/>
    <property type="evidence" value="ECO:0007669"/>
    <property type="project" value="UniProtKB-ARBA"/>
</dbReference>
<dbReference type="InterPro" id="IPR003593">
    <property type="entry name" value="AAA+_ATPase"/>
</dbReference>
<protein>
    <submittedName>
        <fullName evidence="8">AAA domain-containing protein</fullName>
    </submittedName>
</protein>
<dbReference type="PANTHER" id="PTHR23074">
    <property type="entry name" value="AAA DOMAIN-CONTAINING"/>
    <property type="match status" value="1"/>
</dbReference>
<dbReference type="SUPFAM" id="SSF52540">
    <property type="entry name" value="P-loop containing nucleoside triphosphate hydrolases"/>
    <property type="match status" value="1"/>
</dbReference>
<dbReference type="Gene3D" id="3.40.50.300">
    <property type="entry name" value="P-loop containing nucleotide triphosphate hydrolases"/>
    <property type="match status" value="1"/>
</dbReference>
<dbReference type="Pfam" id="PF09336">
    <property type="entry name" value="Vps4_C"/>
    <property type="match status" value="1"/>
</dbReference>
<dbReference type="FunFam" id="3.40.50.300:FF:000093">
    <property type="entry name" value="Fidgetin-like 1"/>
    <property type="match status" value="1"/>
</dbReference>
<dbReference type="Pfam" id="PF00004">
    <property type="entry name" value="AAA"/>
    <property type="match status" value="1"/>
</dbReference>
<dbReference type="InterPro" id="IPR041569">
    <property type="entry name" value="AAA_lid_3"/>
</dbReference>
<dbReference type="InterPro" id="IPR003960">
    <property type="entry name" value="ATPase_AAA_CS"/>
</dbReference>
<dbReference type="PANTHER" id="PTHR23074:SF17">
    <property type="entry name" value="FIDGETIN-LIKE PROTEIN 1"/>
    <property type="match status" value="1"/>
</dbReference>
<dbReference type="AlphaFoldDB" id="A0A0R3S135"/>
<keyword evidence="2 4" id="KW-0547">Nucleotide-binding</keyword>
<dbReference type="InterPro" id="IPR003959">
    <property type="entry name" value="ATPase_AAA_core"/>
</dbReference>
<keyword evidence="3 4" id="KW-0067">ATP-binding</keyword>
<feature type="domain" description="AAA+ ATPase" evidence="6">
    <location>
        <begin position="263"/>
        <end position="399"/>
    </location>
</feature>
<sequence>MPFDSKGSENSLKKLTNRKRSNSVGDDPSMNQMEPEIIKRRYYDFSRDPKILEMRRRILNNTNYSRSVNKPKVKDPCSTNSDRNVGSARCYRIVKVNDARSESGFNTDFKSASGRPLVKKVMPVLSENVNANKDMTQRYLGGRRVVMTDQLLVQKVDKIKENSDESPQNRQITVNSNQSLRNRQTTVNGGCGVSNKREGWKADESLKNMDDNIINIIEAEIMSTRTDIQWADVSGLEPTKKTLKEIIVLPFLRPDIFKGIRAPPKGVLLFGPPGTGKTMIGRCVASQCKATFFNIAASSITSKWVGEGEKLVRALFAIARVLQPSVVFIDEIDSLLTSRSETEHESSRRIKTEFLIHLDGVATSPDERILILGATNRPQELDSAVKRRFVKRLFIGLPCDAARIQMIRSLLSDQKHELSDDNIQHIAKLTDGYSGADMKQLCSEAAMIPVRNIVDSSSLDIASISTDDIRPISLSDFETAIRLVRPTVVEKDLEEYRAWNKQYGSFVPE</sequence>
<dbReference type="SMART" id="SM00382">
    <property type="entry name" value="AAA"/>
    <property type="match status" value="1"/>
</dbReference>
<evidence type="ECO:0000256" key="4">
    <source>
        <dbReference type="RuleBase" id="RU003651"/>
    </source>
</evidence>
<dbReference type="Pfam" id="PF17862">
    <property type="entry name" value="AAA_lid_3"/>
    <property type="match status" value="1"/>
</dbReference>
<proteinExistence type="inferred from homology"/>
<evidence type="ECO:0000259" key="6">
    <source>
        <dbReference type="SMART" id="SM00382"/>
    </source>
</evidence>